<gene>
    <name evidence="1" type="ORF">GFC01_02630</name>
</gene>
<dbReference type="EMBL" id="WHYR01000004">
    <property type="protein sequence ID" value="MQL51175.1"/>
    <property type="molecule type" value="Genomic_DNA"/>
</dbReference>
<dbReference type="SUPFAM" id="SSF88723">
    <property type="entry name" value="PIN domain-like"/>
    <property type="match status" value="1"/>
</dbReference>
<dbReference type="InterPro" id="IPR021799">
    <property type="entry name" value="PIN-like_prokaryotic"/>
</dbReference>
<organism evidence="1 2">
    <name type="scientific">Desulfofundulus thermobenzoicus</name>
    <dbReference type="NCBI Taxonomy" id="29376"/>
    <lineage>
        <taxon>Bacteria</taxon>
        <taxon>Bacillati</taxon>
        <taxon>Bacillota</taxon>
        <taxon>Clostridia</taxon>
        <taxon>Eubacteriales</taxon>
        <taxon>Peptococcaceae</taxon>
        <taxon>Desulfofundulus</taxon>
    </lineage>
</organism>
<name>A0A6N7IMH0_9FIRM</name>
<protein>
    <submittedName>
        <fullName evidence="1">DUF3368 domain-containing protein</fullName>
    </submittedName>
</protein>
<dbReference type="RefSeq" id="WP_152945092.1">
    <property type="nucleotide sequence ID" value="NZ_WHYR01000004.1"/>
</dbReference>
<proteinExistence type="predicted"/>
<dbReference type="AlphaFoldDB" id="A0A6N7IMH0"/>
<dbReference type="OrthoDB" id="9810852at2"/>
<dbReference type="Proteomes" id="UP000441717">
    <property type="component" value="Unassembled WGS sequence"/>
</dbReference>
<evidence type="ECO:0000313" key="1">
    <source>
        <dbReference type="EMBL" id="MQL51175.1"/>
    </source>
</evidence>
<keyword evidence="2" id="KW-1185">Reference proteome</keyword>
<sequence length="168" mass="18882">MADSRRIHVTDTNIWIDLYAGGIIHEAFQLPLRFIAPDVIIAELQAPDGRALVSLGLQQEELAGDEVRLVIQIASRYPAPSRVDLFTLALAKARGAVLLTGDRHLRKAAEQEKVPVHGTLWILDELVRQRIVTPQKAARALEKMRAKGSRLPRAECERRLKKWGRRDG</sequence>
<accession>A0A6N7IMH0</accession>
<dbReference type="InterPro" id="IPR029060">
    <property type="entry name" value="PIN-like_dom_sf"/>
</dbReference>
<dbReference type="Pfam" id="PF11848">
    <property type="entry name" value="DUF3368"/>
    <property type="match status" value="1"/>
</dbReference>
<comment type="caution">
    <text evidence="1">The sequence shown here is derived from an EMBL/GenBank/DDBJ whole genome shotgun (WGS) entry which is preliminary data.</text>
</comment>
<dbReference type="Gene3D" id="3.40.50.1010">
    <property type="entry name" value="5'-nuclease"/>
    <property type="match status" value="1"/>
</dbReference>
<evidence type="ECO:0000313" key="2">
    <source>
        <dbReference type="Proteomes" id="UP000441717"/>
    </source>
</evidence>
<reference evidence="1 2" key="1">
    <citation type="submission" date="2019-10" db="EMBL/GenBank/DDBJ databases">
        <title>Comparative genomics of sulfur disproportionating microorganisms.</title>
        <authorList>
            <person name="Ward L.M."/>
            <person name="Bertran E."/>
            <person name="Johnston D."/>
        </authorList>
    </citation>
    <scope>NUCLEOTIDE SEQUENCE [LARGE SCALE GENOMIC DNA]</scope>
    <source>
        <strain evidence="1 2">DSM 14055</strain>
    </source>
</reference>